<dbReference type="Pfam" id="PF07331">
    <property type="entry name" value="TctB"/>
    <property type="match status" value="1"/>
</dbReference>
<keyword evidence="1" id="KW-0812">Transmembrane</keyword>
<name>A0ABP4Y3Q9_9MICO</name>
<feature type="transmembrane region" description="Helical" evidence="1">
    <location>
        <begin position="63"/>
        <end position="84"/>
    </location>
</feature>
<dbReference type="RefSeq" id="WP_344085689.1">
    <property type="nucleotide sequence ID" value="NZ_BAAAPO010000038.1"/>
</dbReference>
<protein>
    <submittedName>
        <fullName evidence="3">Tripartite tricarboxylate transporter TctB family protein</fullName>
    </submittedName>
</protein>
<dbReference type="Proteomes" id="UP001499938">
    <property type="component" value="Unassembled WGS sequence"/>
</dbReference>
<evidence type="ECO:0000259" key="2">
    <source>
        <dbReference type="Pfam" id="PF07331"/>
    </source>
</evidence>
<reference evidence="4" key="1">
    <citation type="journal article" date="2019" name="Int. J. Syst. Evol. Microbiol.">
        <title>The Global Catalogue of Microorganisms (GCM) 10K type strain sequencing project: providing services to taxonomists for standard genome sequencing and annotation.</title>
        <authorList>
            <consortium name="The Broad Institute Genomics Platform"/>
            <consortium name="The Broad Institute Genome Sequencing Center for Infectious Disease"/>
            <person name="Wu L."/>
            <person name="Ma J."/>
        </authorList>
    </citation>
    <scope>NUCLEOTIDE SEQUENCE [LARGE SCALE GENOMIC DNA]</scope>
    <source>
        <strain evidence="4">JCM 15592</strain>
    </source>
</reference>
<feature type="domain" description="DUF1468" evidence="2">
    <location>
        <begin position="32"/>
        <end position="174"/>
    </location>
</feature>
<feature type="transmembrane region" description="Helical" evidence="1">
    <location>
        <begin position="111"/>
        <end position="139"/>
    </location>
</feature>
<feature type="transmembrane region" description="Helical" evidence="1">
    <location>
        <begin position="151"/>
        <end position="173"/>
    </location>
</feature>
<gene>
    <name evidence="3" type="ORF">GCM10009811_24510</name>
</gene>
<feature type="transmembrane region" description="Helical" evidence="1">
    <location>
        <begin position="29"/>
        <end position="51"/>
    </location>
</feature>
<accession>A0ABP4Y3Q9</accession>
<evidence type="ECO:0000313" key="4">
    <source>
        <dbReference type="Proteomes" id="UP001499938"/>
    </source>
</evidence>
<keyword evidence="1" id="KW-0472">Membrane</keyword>
<evidence type="ECO:0000256" key="1">
    <source>
        <dbReference type="SAM" id="Phobius"/>
    </source>
</evidence>
<keyword evidence="4" id="KW-1185">Reference proteome</keyword>
<evidence type="ECO:0000313" key="3">
    <source>
        <dbReference type="EMBL" id="GAA1799702.1"/>
    </source>
</evidence>
<dbReference type="InterPro" id="IPR009936">
    <property type="entry name" value="DUF1468"/>
</dbReference>
<comment type="caution">
    <text evidence="3">The sequence shown here is derived from an EMBL/GenBank/DDBJ whole genome shotgun (WGS) entry which is preliminary data.</text>
</comment>
<sequence length="182" mass="18681">MTDSPVIREGAPVPDAPDAAAAGPDRAQLGLAALVAAVGIFCIAGTWNVQAGFSGADPLGPRFLPRVVGLALIVLAVLLAVATLRGDRGEAEEGEDVDLSHKPDWMTVAQLAGIFALNIALVDFLGWAITGALLFAGVARVLGSRTWIRDLIIGAVLSVGSFYAFYVGLGVPIPPGILDGIL</sequence>
<organism evidence="3 4">
    <name type="scientific">Nostocoides veronense</name>
    <dbReference type="NCBI Taxonomy" id="330836"/>
    <lineage>
        <taxon>Bacteria</taxon>
        <taxon>Bacillati</taxon>
        <taxon>Actinomycetota</taxon>
        <taxon>Actinomycetes</taxon>
        <taxon>Micrococcales</taxon>
        <taxon>Intrasporangiaceae</taxon>
        <taxon>Nostocoides</taxon>
    </lineage>
</organism>
<dbReference type="EMBL" id="BAAAPO010000038">
    <property type="protein sequence ID" value="GAA1799702.1"/>
    <property type="molecule type" value="Genomic_DNA"/>
</dbReference>
<keyword evidence="1" id="KW-1133">Transmembrane helix</keyword>
<proteinExistence type="predicted"/>